<proteinExistence type="predicted"/>
<protein>
    <submittedName>
        <fullName evidence="1">Uncharacterized protein</fullName>
    </submittedName>
</protein>
<feature type="non-terminal residue" evidence="1">
    <location>
        <position position="139"/>
    </location>
</feature>
<dbReference type="EMBL" id="JAAAUY010000370">
    <property type="protein sequence ID" value="KAF9330790.1"/>
    <property type="molecule type" value="Genomic_DNA"/>
</dbReference>
<comment type="caution">
    <text evidence="1">The sequence shown here is derived from an EMBL/GenBank/DDBJ whole genome shotgun (WGS) entry which is preliminary data.</text>
</comment>
<organism evidence="1 2">
    <name type="scientific">Podila minutissima</name>
    <dbReference type="NCBI Taxonomy" id="64525"/>
    <lineage>
        <taxon>Eukaryota</taxon>
        <taxon>Fungi</taxon>
        <taxon>Fungi incertae sedis</taxon>
        <taxon>Mucoromycota</taxon>
        <taxon>Mortierellomycotina</taxon>
        <taxon>Mortierellomycetes</taxon>
        <taxon>Mortierellales</taxon>
        <taxon>Mortierellaceae</taxon>
        <taxon>Podila</taxon>
    </lineage>
</organism>
<sequence>MSLTLADLFVDEFKFPVFWKVCSTVKSIHLRNTQARADGHPAEPKFQKRFFRLKHLIMGGTSALLWSSMSGQLALPWIRAPNLETSWVLDIDFAKQAADAGCMFYDRDGSEYYMEYEFYNAYEVPDNGGDGLDDDQEGL</sequence>
<dbReference type="AlphaFoldDB" id="A0A9P5SIV0"/>
<evidence type="ECO:0000313" key="1">
    <source>
        <dbReference type="EMBL" id="KAF9330790.1"/>
    </source>
</evidence>
<evidence type="ECO:0000313" key="2">
    <source>
        <dbReference type="Proteomes" id="UP000696485"/>
    </source>
</evidence>
<keyword evidence="2" id="KW-1185">Reference proteome</keyword>
<dbReference type="Proteomes" id="UP000696485">
    <property type="component" value="Unassembled WGS sequence"/>
</dbReference>
<accession>A0A9P5SIV0</accession>
<name>A0A9P5SIV0_9FUNG</name>
<gene>
    <name evidence="1" type="ORF">BG006_006300</name>
</gene>
<reference evidence="1" key="1">
    <citation type="journal article" date="2020" name="Fungal Divers.">
        <title>Resolving the Mortierellaceae phylogeny through synthesis of multi-gene phylogenetics and phylogenomics.</title>
        <authorList>
            <person name="Vandepol N."/>
            <person name="Liber J."/>
            <person name="Desiro A."/>
            <person name="Na H."/>
            <person name="Kennedy M."/>
            <person name="Barry K."/>
            <person name="Grigoriev I.V."/>
            <person name="Miller A.N."/>
            <person name="O'Donnell K."/>
            <person name="Stajich J.E."/>
            <person name="Bonito G."/>
        </authorList>
    </citation>
    <scope>NUCLEOTIDE SEQUENCE</scope>
    <source>
        <strain evidence="1">NVP1</strain>
    </source>
</reference>